<evidence type="ECO:0000313" key="2">
    <source>
        <dbReference type="Proteomes" id="UP001153365"/>
    </source>
</evidence>
<dbReference type="Proteomes" id="UP001153365">
    <property type="component" value="Unassembled WGS sequence"/>
</dbReference>
<proteinExistence type="predicted"/>
<gene>
    <name evidence="1" type="ORF">PPACK8108_LOCUS23853</name>
</gene>
<sequence length="235" mass="26686">MTSVLDFAKKNLGLAPDPKLHCPVTALNQLHPSKHPIPVTDKSYWLTYYSVFDFVSEVPTFIPISKLCKAIRDRPEDVSALINLVLRTLLLIILFSDPPSNAMLILKLSSSLKSQIKIFSLKVPNSIYNGAVDIASMHSNPNIPRGPTREMLNCIRVLTRLIPLLMEEPMFKDLITSLSARHPLNSDSDWRRSNSSAYWVNRLFWGQPVTVRMTGSRIQPQFLIDEVLLQRDLIH</sequence>
<accession>A0AAV0BQN0</accession>
<name>A0AAV0BQN0_PHAPC</name>
<keyword evidence="2" id="KW-1185">Reference proteome</keyword>
<evidence type="ECO:0000313" key="1">
    <source>
        <dbReference type="EMBL" id="CAH7688820.1"/>
    </source>
</evidence>
<reference evidence="1" key="1">
    <citation type="submission" date="2022-06" db="EMBL/GenBank/DDBJ databases">
        <authorList>
            <consortium name="SYNGENTA / RWTH Aachen University"/>
        </authorList>
    </citation>
    <scope>NUCLEOTIDE SEQUENCE</scope>
</reference>
<comment type="caution">
    <text evidence="1">The sequence shown here is derived from an EMBL/GenBank/DDBJ whole genome shotgun (WGS) entry which is preliminary data.</text>
</comment>
<protein>
    <submittedName>
        <fullName evidence="1">Uncharacterized protein</fullName>
    </submittedName>
</protein>
<organism evidence="1 2">
    <name type="scientific">Phakopsora pachyrhizi</name>
    <name type="common">Asian soybean rust disease fungus</name>
    <dbReference type="NCBI Taxonomy" id="170000"/>
    <lineage>
        <taxon>Eukaryota</taxon>
        <taxon>Fungi</taxon>
        <taxon>Dikarya</taxon>
        <taxon>Basidiomycota</taxon>
        <taxon>Pucciniomycotina</taxon>
        <taxon>Pucciniomycetes</taxon>
        <taxon>Pucciniales</taxon>
        <taxon>Phakopsoraceae</taxon>
        <taxon>Phakopsora</taxon>
    </lineage>
</organism>
<dbReference type="EMBL" id="CALTRL010006023">
    <property type="protein sequence ID" value="CAH7688820.1"/>
    <property type="molecule type" value="Genomic_DNA"/>
</dbReference>
<dbReference type="AlphaFoldDB" id="A0AAV0BQN0"/>